<reference evidence="8" key="1">
    <citation type="submission" date="2022-03" db="EMBL/GenBank/DDBJ databases">
        <authorList>
            <person name="Lindestad O."/>
        </authorList>
    </citation>
    <scope>NUCLEOTIDE SEQUENCE</scope>
</reference>
<dbReference type="InterPro" id="IPR043128">
    <property type="entry name" value="Rev_trsase/Diguanyl_cyclase"/>
</dbReference>
<keyword evidence="4" id="KW-0255">Endonuclease</keyword>
<comment type="caution">
    <text evidence="8">The sequence shown here is derived from an EMBL/GenBank/DDBJ whole genome shotgun (WGS) entry which is preliminary data.</text>
</comment>
<dbReference type="Proteomes" id="UP000838756">
    <property type="component" value="Unassembled WGS sequence"/>
</dbReference>
<keyword evidence="5" id="KW-0378">Hydrolase</keyword>
<dbReference type="PANTHER" id="PTHR33050">
    <property type="entry name" value="REVERSE TRANSCRIPTASE DOMAIN-CONTAINING PROTEIN"/>
    <property type="match status" value="1"/>
</dbReference>
<organism evidence="8 9">
    <name type="scientific">Pararge aegeria aegeria</name>
    <dbReference type="NCBI Taxonomy" id="348720"/>
    <lineage>
        <taxon>Eukaryota</taxon>
        <taxon>Metazoa</taxon>
        <taxon>Ecdysozoa</taxon>
        <taxon>Arthropoda</taxon>
        <taxon>Hexapoda</taxon>
        <taxon>Insecta</taxon>
        <taxon>Pterygota</taxon>
        <taxon>Neoptera</taxon>
        <taxon>Endopterygota</taxon>
        <taxon>Lepidoptera</taxon>
        <taxon>Glossata</taxon>
        <taxon>Ditrysia</taxon>
        <taxon>Papilionoidea</taxon>
        <taxon>Nymphalidae</taxon>
        <taxon>Satyrinae</taxon>
        <taxon>Satyrini</taxon>
        <taxon>Parargina</taxon>
        <taxon>Pararge</taxon>
    </lineage>
</organism>
<keyword evidence="2" id="KW-0548">Nucleotidyltransferase</keyword>
<dbReference type="InterPro" id="IPR052055">
    <property type="entry name" value="Hepadnavirus_pol/RT"/>
</dbReference>
<dbReference type="InterPro" id="IPR000477">
    <property type="entry name" value="RT_dom"/>
</dbReference>
<evidence type="ECO:0000313" key="9">
    <source>
        <dbReference type="Proteomes" id="UP000838756"/>
    </source>
</evidence>
<name>A0A8S4QE41_9NEOP</name>
<keyword evidence="6" id="KW-0695">RNA-directed DNA polymerase</keyword>
<accession>A0A8S4QE41</accession>
<evidence type="ECO:0000313" key="8">
    <source>
        <dbReference type="EMBL" id="CAH2208009.1"/>
    </source>
</evidence>
<dbReference type="SUPFAM" id="SSF56672">
    <property type="entry name" value="DNA/RNA polymerases"/>
    <property type="match status" value="1"/>
</dbReference>
<dbReference type="InterPro" id="IPR043502">
    <property type="entry name" value="DNA/RNA_pol_sf"/>
</dbReference>
<evidence type="ECO:0000256" key="3">
    <source>
        <dbReference type="ARBA" id="ARBA00022722"/>
    </source>
</evidence>
<evidence type="ECO:0000256" key="4">
    <source>
        <dbReference type="ARBA" id="ARBA00022759"/>
    </source>
</evidence>
<protein>
    <submittedName>
        <fullName evidence="8">Jg1828 protein</fullName>
    </submittedName>
</protein>
<dbReference type="AlphaFoldDB" id="A0A8S4QE41"/>
<dbReference type="GO" id="GO:0003964">
    <property type="term" value="F:RNA-directed DNA polymerase activity"/>
    <property type="evidence" value="ECO:0007669"/>
    <property type="project" value="UniProtKB-KW"/>
</dbReference>
<evidence type="ECO:0000256" key="5">
    <source>
        <dbReference type="ARBA" id="ARBA00022801"/>
    </source>
</evidence>
<dbReference type="GO" id="GO:0004519">
    <property type="term" value="F:endonuclease activity"/>
    <property type="evidence" value="ECO:0007669"/>
    <property type="project" value="UniProtKB-KW"/>
</dbReference>
<evidence type="ECO:0000259" key="7">
    <source>
        <dbReference type="PROSITE" id="PS50878"/>
    </source>
</evidence>
<gene>
    <name evidence="8" type="primary">jg1828</name>
    <name evidence="8" type="ORF">PAEG_LOCUS626</name>
</gene>
<dbReference type="Gene3D" id="3.10.10.10">
    <property type="entry name" value="HIV Type 1 Reverse Transcriptase, subunit A, domain 1"/>
    <property type="match status" value="1"/>
</dbReference>
<dbReference type="InterPro" id="IPR041373">
    <property type="entry name" value="RT_RNaseH"/>
</dbReference>
<dbReference type="PROSITE" id="PS50878">
    <property type="entry name" value="RT_POL"/>
    <property type="match status" value="1"/>
</dbReference>
<dbReference type="CDD" id="cd09275">
    <property type="entry name" value="RNase_HI_RT_DIRS1"/>
    <property type="match status" value="1"/>
</dbReference>
<dbReference type="GO" id="GO:0016787">
    <property type="term" value="F:hydrolase activity"/>
    <property type="evidence" value="ECO:0007669"/>
    <property type="project" value="UniProtKB-KW"/>
</dbReference>
<dbReference type="Pfam" id="PF00078">
    <property type="entry name" value="RVT_1"/>
    <property type="match status" value="1"/>
</dbReference>
<keyword evidence="1" id="KW-0808">Transferase</keyword>
<dbReference type="PANTHER" id="PTHR33050:SF7">
    <property type="entry name" value="RIBONUCLEASE H"/>
    <property type="match status" value="1"/>
</dbReference>
<keyword evidence="3" id="KW-0540">Nuclease</keyword>
<feature type="domain" description="Reverse transcriptase" evidence="7">
    <location>
        <begin position="22"/>
        <end position="209"/>
    </location>
</feature>
<sequence>MECFRTKTSHDMTSQIDNMLDTGILEPAAHSPSYLSTFFLVPKPDQTFRPILNLKQLNKFVATKQFRLFNHFRIPDFLQSHDWMVKLDLSQAYFHVPIAQQHRRFLRINYHRNSHKQQLLQMTCLPFGLSSAPKTFACITNWVAEFLRSHNIRCVVYLDDFLLANSSRHQLQDDISFTIRIMQLLGWTINFEKSVLAPTQCLEFLGITWDTKHNAKSLSKPKCLSLRKALQQQLQSRKWSLKQYQSLMGRLNFATYVTRRGRLHCRTLQHYSRQLPKNHPYRRVVIPLPARLEMEWWVKSIGGCMPIHMSTVTHLLTTDASDIGWGAQLDDIKIAGTWTNYQLAWHANQKEMFAVYAAIVHQQPRLQNAQVLLQTDNRTVAAYINKEGGTKSVTILKQTRRLLSLLDKLNMHLIAQYFPGRYNAEVDALSRQKASPEWHLNTAATTVIFQMWGTPEIDLFASKSAHVVPRYVTIDMQDQSAQHHNAFCHQWHYRLAWLFPPPNLIPRVLSHLNQSSGKYILIAPRWNKVFWQTDVQNRAIRPPFAIPDLEYTLLDTRTGTHPPEIQDLRLEAWLILGGKKY</sequence>
<evidence type="ECO:0000256" key="1">
    <source>
        <dbReference type="ARBA" id="ARBA00022679"/>
    </source>
</evidence>
<keyword evidence="9" id="KW-1185">Reference proteome</keyword>
<evidence type="ECO:0000256" key="2">
    <source>
        <dbReference type="ARBA" id="ARBA00022695"/>
    </source>
</evidence>
<dbReference type="EMBL" id="CAKXAJ010001948">
    <property type="protein sequence ID" value="CAH2208009.1"/>
    <property type="molecule type" value="Genomic_DNA"/>
</dbReference>
<proteinExistence type="predicted"/>
<evidence type="ECO:0000256" key="6">
    <source>
        <dbReference type="ARBA" id="ARBA00022918"/>
    </source>
</evidence>
<dbReference type="Pfam" id="PF17917">
    <property type="entry name" value="RT_RNaseH"/>
    <property type="match status" value="1"/>
</dbReference>
<dbReference type="Gene3D" id="3.30.70.270">
    <property type="match status" value="1"/>
</dbReference>
<dbReference type="OrthoDB" id="7462124at2759"/>